<feature type="binding site" evidence="16">
    <location>
        <begin position="110"/>
        <end position="113"/>
    </location>
    <ligand>
        <name>substrate</name>
    </ligand>
</feature>
<dbReference type="EC" id="2.7.1.33" evidence="6 16"/>
<dbReference type="RefSeq" id="WP_174406893.1">
    <property type="nucleotide sequence ID" value="NZ_BLVO01000016.1"/>
</dbReference>
<dbReference type="InterPro" id="IPR004619">
    <property type="entry name" value="Type_III_PanK"/>
</dbReference>
<evidence type="ECO:0000256" key="3">
    <source>
        <dbReference type="ARBA" id="ARBA00004496"/>
    </source>
</evidence>
<feature type="binding site" evidence="16">
    <location>
        <position position="190"/>
    </location>
    <ligand>
        <name>substrate</name>
    </ligand>
</feature>
<reference evidence="17 18" key="1">
    <citation type="submission" date="2020-05" db="EMBL/GenBank/DDBJ databases">
        <title>Draft genome sequence of Desulfovibrio sp. strain HN2T.</title>
        <authorList>
            <person name="Ueno A."/>
            <person name="Tamazawa S."/>
            <person name="Tamamura S."/>
            <person name="Murakami T."/>
            <person name="Kiyama T."/>
            <person name="Inomata H."/>
            <person name="Amano Y."/>
            <person name="Miyakawa K."/>
            <person name="Tamaki H."/>
            <person name="Naganuma T."/>
            <person name="Kaneko K."/>
        </authorList>
    </citation>
    <scope>NUCLEOTIDE SEQUENCE [LARGE SCALE GENOMIC DNA]</scope>
    <source>
        <strain evidence="17 18">HN2</strain>
    </source>
</reference>
<dbReference type="GO" id="GO:0005737">
    <property type="term" value="C:cytoplasm"/>
    <property type="evidence" value="ECO:0007669"/>
    <property type="project" value="UniProtKB-SubCell"/>
</dbReference>
<evidence type="ECO:0000256" key="9">
    <source>
        <dbReference type="ARBA" id="ARBA00022741"/>
    </source>
</evidence>
<evidence type="ECO:0000256" key="10">
    <source>
        <dbReference type="ARBA" id="ARBA00022777"/>
    </source>
</evidence>
<keyword evidence="8 16" id="KW-0808">Transferase</keyword>
<organism evidence="17 18">
    <name type="scientific">Desulfovibrio subterraneus</name>
    <dbReference type="NCBI Taxonomy" id="2718620"/>
    <lineage>
        <taxon>Bacteria</taxon>
        <taxon>Pseudomonadati</taxon>
        <taxon>Thermodesulfobacteriota</taxon>
        <taxon>Desulfovibrionia</taxon>
        <taxon>Desulfovibrionales</taxon>
        <taxon>Desulfovibrionaceae</taxon>
        <taxon>Desulfovibrio</taxon>
    </lineage>
</organism>
<evidence type="ECO:0000256" key="14">
    <source>
        <dbReference type="ARBA" id="ARBA00038036"/>
    </source>
</evidence>
<comment type="function">
    <text evidence="16">Catalyzes the phosphorylation of pantothenate (Pan), the first step in CoA biosynthesis.</text>
</comment>
<evidence type="ECO:0000256" key="8">
    <source>
        <dbReference type="ARBA" id="ARBA00022679"/>
    </source>
</evidence>
<dbReference type="UniPathway" id="UPA00241">
    <property type="reaction ID" value="UER00352"/>
</dbReference>
<keyword evidence="7 16" id="KW-0963">Cytoplasm</keyword>
<comment type="subcellular location">
    <subcellularLocation>
        <location evidence="3 16">Cytoplasm</location>
    </subcellularLocation>
</comment>
<dbReference type="SUPFAM" id="SSF53067">
    <property type="entry name" value="Actin-like ATPase domain"/>
    <property type="match status" value="2"/>
</dbReference>
<evidence type="ECO:0000256" key="1">
    <source>
        <dbReference type="ARBA" id="ARBA00001206"/>
    </source>
</evidence>
<evidence type="ECO:0000256" key="15">
    <source>
        <dbReference type="ARBA" id="ARBA00040883"/>
    </source>
</evidence>
<evidence type="ECO:0000256" key="6">
    <source>
        <dbReference type="ARBA" id="ARBA00012102"/>
    </source>
</evidence>
<proteinExistence type="inferred from homology"/>
<feature type="binding site" evidence="16">
    <location>
        <position position="103"/>
    </location>
    <ligand>
        <name>substrate</name>
    </ligand>
</feature>
<comment type="cofactor">
    <cofactor evidence="16">
        <name>NH4(+)</name>
        <dbReference type="ChEBI" id="CHEBI:28938"/>
    </cofactor>
    <cofactor evidence="16">
        <name>K(+)</name>
        <dbReference type="ChEBI" id="CHEBI:29103"/>
    </cofactor>
    <text evidence="16">A monovalent cation. Ammonium or potassium.</text>
</comment>
<dbReference type="Gene3D" id="3.30.420.40">
    <property type="match status" value="2"/>
</dbReference>
<dbReference type="CDD" id="cd24015">
    <property type="entry name" value="ASKHA_NBD_PanK-III"/>
    <property type="match status" value="1"/>
</dbReference>
<keyword evidence="11 16" id="KW-0067">ATP-binding</keyword>
<feature type="binding site" evidence="16">
    <location>
        <position position="134"/>
    </location>
    <ligand>
        <name>K(+)</name>
        <dbReference type="ChEBI" id="CHEBI:29103"/>
    </ligand>
</feature>
<evidence type="ECO:0000256" key="16">
    <source>
        <dbReference type="HAMAP-Rule" id="MF_01274"/>
    </source>
</evidence>
<keyword evidence="18" id="KW-1185">Reference proteome</keyword>
<keyword evidence="16" id="KW-0479">Metal-binding</keyword>
<dbReference type="AlphaFoldDB" id="A0A7J0BNI7"/>
<dbReference type="GO" id="GO:0005524">
    <property type="term" value="F:ATP binding"/>
    <property type="evidence" value="ECO:0007669"/>
    <property type="project" value="UniProtKB-UniRule"/>
</dbReference>
<comment type="subunit">
    <text evidence="5 16">Homodimer.</text>
</comment>
<comment type="pathway">
    <text evidence="4 16">Cofactor biosynthesis; coenzyme A biosynthesis; CoA from (R)-pantothenate: step 1/5.</text>
</comment>
<dbReference type="HAMAP" id="MF_01274">
    <property type="entry name" value="Pantothen_kinase_3"/>
    <property type="match status" value="1"/>
</dbReference>
<dbReference type="GO" id="GO:0004594">
    <property type="term" value="F:pantothenate kinase activity"/>
    <property type="evidence" value="ECO:0007669"/>
    <property type="project" value="UniProtKB-UniRule"/>
</dbReference>
<dbReference type="GO" id="GO:0046872">
    <property type="term" value="F:metal ion binding"/>
    <property type="evidence" value="ECO:0007669"/>
    <property type="project" value="UniProtKB-KW"/>
</dbReference>
<evidence type="ECO:0000256" key="11">
    <source>
        <dbReference type="ARBA" id="ARBA00022840"/>
    </source>
</evidence>
<evidence type="ECO:0000256" key="13">
    <source>
        <dbReference type="ARBA" id="ARBA00022993"/>
    </source>
</evidence>
<name>A0A7J0BNI7_9BACT</name>
<dbReference type="Proteomes" id="UP000503840">
    <property type="component" value="Unassembled WGS sequence"/>
</dbReference>
<keyword evidence="9 16" id="KW-0547">Nucleotide-binding</keyword>
<gene>
    <name evidence="16 17" type="primary">coaX</name>
    <name evidence="17" type="ORF">DSM101010T_36480</name>
</gene>
<dbReference type="NCBIfam" id="TIGR00671">
    <property type="entry name" value="baf"/>
    <property type="match status" value="1"/>
</dbReference>
<keyword evidence="13 16" id="KW-0173">Coenzyme A biosynthesis</keyword>
<evidence type="ECO:0000256" key="4">
    <source>
        <dbReference type="ARBA" id="ARBA00005225"/>
    </source>
</evidence>
<comment type="cofactor">
    <cofactor evidence="2">
        <name>K(+)</name>
        <dbReference type="ChEBI" id="CHEBI:29103"/>
    </cofactor>
</comment>
<feature type="binding site" evidence="16">
    <location>
        <begin position="9"/>
        <end position="16"/>
    </location>
    <ligand>
        <name>ATP</name>
        <dbReference type="ChEBI" id="CHEBI:30616"/>
    </ligand>
</feature>
<dbReference type="InterPro" id="IPR043129">
    <property type="entry name" value="ATPase_NBD"/>
</dbReference>
<comment type="catalytic activity">
    <reaction evidence="1 16">
        <text>(R)-pantothenate + ATP = (R)-4'-phosphopantothenate + ADP + H(+)</text>
        <dbReference type="Rhea" id="RHEA:16373"/>
        <dbReference type="ChEBI" id="CHEBI:10986"/>
        <dbReference type="ChEBI" id="CHEBI:15378"/>
        <dbReference type="ChEBI" id="CHEBI:29032"/>
        <dbReference type="ChEBI" id="CHEBI:30616"/>
        <dbReference type="ChEBI" id="CHEBI:456216"/>
        <dbReference type="EC" id="2.7.1.33"/>
    </reaction>
</comment>
<sequence>MKKTLLLFDIGNTNVKIGMADNTGLTTSYVLPTDQHQTPDSIGLRLLDMVRHAGFAPGDVEACVGSSVVPSFDPVIRDALARYFSKRLLLAPGDIPVPLENRYTHPEQVGADRLVAAYAARRLYPEPYSLVSVDYGTATTFDCVEGEAYLGGLICPGVKSAAGALASRTAKLPRISLEISGDMPVVGRDTSTSLNHGFIFGFAAMTEGICQRLGNVLQGPMQVVATGGFAQSIARVASCFDHVRPDLLLEGLRLLYMESGIKE</sequence>
<dbReference type="GO" id="GO:0015937">
    <property type="term" value="P:coenzyme A biosynthetic process"/>
    <property type="evidence" value="ECO:0007669"/>
    <property type="project" value="UniProtKB-UniRule"/>
</dbReference>
<dbReference type="PANTHER" id="PTHR34265">
    <property type="entry name" value="TYPE III PANTOTHENATE KINASE"/>
    <property type="match status" value="1"/>
</dbReference>
<accession>A0A7J0BNI7</accession>
<protein>
    <recommendedName>
        <fullName evidence="15 16">Type III pantothenate kinase</fullName>
        <ecNumber evidence="6 16">2.7.1.33</ecNumber>
    </recommendedName>
    <alternativeName>
        <fullName evidence="16">PanK-III</fullName>
    </alternativeName>
    <alternativeName>
        <fullName evidence="16">Pantothenic acid kinase</fullName>
    </alternativeName>
</protein>
<comment type="caution">
    <text evidence="17">The sequence shown here is derived from an EMBL/GenBank/DDBJ whole genome shotgun (WGS) entry which is preliminary data.</text>
</comment>
<feature type="binding site" evidence="16">
    <location>
        <position position="137"/>
    </location>
    <ligand>
        <name>ATP</name>
        <dbReference type="ChEBI" id="CHEBI:30616"/>
    </ligand>
</feature>
<evidence type="ECO:0000313" key="18">
    <source>
        <dbReference type="Proteomes" id="UP000503840"/>
    </source>
</evidence>
<evidence type="ECO:0000256" key="2">
    <source>
        <dbReference type="ARBA" id="ARBA00001958"/>
    </source>
</evidence>
<dbReference type="Pfam" id="PF03309">
    <property type="entry name" value="Pan_kinase"/>
    <property type="match status" value="1"/>
</dbReference>
<dbReference type="EMBL" id="BLVO01000016">
    <property type="protein sequence ID" value="GFM35283.1"/>
    <property type="molecule type" value="Genomic_DNA"/>
</dbReference>
<evidence type="ECO:0000256" key="7">
    <source>
        <dbReference type="ARBA" id="ARBA00022490"/>
    </source>
</evidence>
<evidence type="ECO:0000256" key="5">
    <source>
        <dbReference type="ARBA" id="ARBA00011738"/>
    </source>
</evidence>
<evidence type="ECO:0000313" key="17">
    <source>
        <dbReference type="EMBL" id="GFM35283.1"/>
    </source>
</evidence>
<keyword evidence="10 16" id="KW-0418">Kinase</keyword>
<keyword evidence="12 16" id="KW-0630">Potassium</keyword>
<dbReference type="PANTHER" id="PTHR34265:SF1">
    <property type="entry name" value="TYPE III PANTOTHENATE KINASE"/>
    <property type="match status" value="1"/>
</dbReference>
<dbReference type="NCBIfam" id="NF009855">
    <property type="entry name" value="PRK13321.1"/>
    <property type="match status" value="1"/>
</dbReference>
<comment type="similarity">
    <text evidence="14 16">Belongs to the type III pantothenate kinase family.</text>
</comment>
<feature type="active site" description="Proton acceptor" evidence="16">
    <location>
        <position position="112"/>
    </location>
</feature>
<evidence type="ECO:0000256" key="12">
    <source>
        <dbReference type="ARBA" id="ARBA00022958"/>
    </source>
</evidence>